<proteinExistence type="predicted"/>
<dbReference type="Proteomes" id="UP000326340">
    <property type="component" value="Unassembled WGS sequence"/>
</dbReference>
<dbReference type="Pfam" id="PF06985">
    <property type="entry name" value="HET"/>
    <property type="match status" value="1"/>
</dbReference>
<feature type="domain" description="Heterokaryon incompatibility" evidence="1">
    <location>
        <begin position="42"/>
        <end position="111"/>
    </location>
</feature>
<dbReference type="OrthoDB" id="2157530at2759"/>
<reference evidence="2 3" key="1">
    <citation type="journal article" date="2019" name="Sci. Rep.">
        <title>Colletotrichum shisoi sp. nov., an anthracnose pathogen of Perilla frutescens in Japan: molecular phylogenetic, morphological and genomic evidence.</title>
        <authorList>
            <person name="Gan P."/>
            <person name="Tsushima A."/>
            <person name="Hiroyama R."/>
            <person name="Narusaka M."/>
            <person name="Takano Y."/>
            <person name="Narusaka Y."/>
            <person name="Kawaradani M."/>
            <person name="Damm U."/>
            <person name="Shirasu K."/>
        </authorList>
    </citation>
    <scope>NUCLEOTIDE SEQUENCE [LARGE SCALE GENOMIC DNA]</scope>
    <source>
        <strain evidence="2 3">PG-2018a</strain>
    </source>
</reference>
<dbReference type="AlphaFoldDB" id="A0A5Q4BBL6"/>
<dbReference type="InterPro" id="IPR010730">
    <property type="entry name" value="HET"/>
</dbReference>
<evidence type="ECO:0000259" key="1">
    <source>
        <dbReference type="Pfam" id="PF06985"/>
    </source>
</evidence>
<evidence type="ECO:0000313" key="3">
    <source>
        <dbReference type="Proteomes" id="UP000326340"/>
    </source>
</evidence>
<dbReference type="InterPro" id="IPR052895">
    <property type="entry name" value="HetReg/Transcr_Mod"/>
</dbReference>
<accession>A0A5Q4BBL6</accession>
<sequence>MEASCSTLTQTKTRRLGAYWKISRLTNLFRLALRFRDPAVTRILLMPPNCAAALIVFRTSELVGQHRLWVNALCINEACNDEKGAQVAMMAIIYNAAKHVLIWLGSEWAPKTYQDVAPLDKRWLRKVCEFHNGL</sequence>
<protein>
    <submittedName>
        <fullName evidence="2">Heterokaryon incompatibility protein 6, OR allele</fullName>
    </submittedName>
</protein>
<dbReference type="EMBL" id="PUHP01002801">
    <property type="protein sequence ID" value="TQN64127.1"/>
    <property type="molecule type" value="Genomic_DNA"/>
</dbReference>
<evidence type="ECO:0000313" key="2">
    <source>
        <dbReference type="EMBL" id="TQN64127.1"/>
    </source>
</evidence>
<keyword evidence="3" id="KW-1185">Reference proteome</keyword>
<organism evidence="2 3">
    <name type="scientific">Colletotrichum shisoi</name>
    <dbReference type="NCBI Taxonomy" id="2078593"/>
    <lineage>
        <taxon>Eukaryota</taxon>
        <taxon>Fungi</taxon>
        <taxon>Dikarya</taxon>
        <taxon>Ascomycota</taxon>
        <taxon>Pezizomycotina</taxon>
        <taxon>Sordariomycetes</taxon>
        <taxon>Hypocreomycetidae</taxon>
        <taxon>Glomerellales</taxon>
        <taxon>Glomerellaceae</taxon>
        <taxon>Colletotrichum</taxon>
        <taxon>Colletotrichum destructivum species complex</taxon>
    </lineage>
</organism>
<dbReference type="PANTHER" id="PTHR24148">
    <property type="entry name" value="ANKYRIN REPEAT DOMAIN-CONTAINING PROTEIN 39 HOMOLOG-RELATED"/>
    <property type="match status" value="1"/>
</dbReference>
<name>A0A5Q4BBL6_9PEZI</name>
<gene>
    <name evidence="2" type="primary">Het-6-9</name>
    <name evidence="2" type="ORF">CSHISOI_11292</name>
</gene>
<comment type="caution">
    <text evidence="2">The sequence shown here is derived from an EMBL/GenBank/DDBJ whole genome shotgun (WGS) entry which is preliminary data.</text>
</comment>
<dbReference type="PANTHER" id="PTHR24148:SF64">
    <property type="entry name" value="HETEROKARYON INCOMPATIBILITY DOMAIN-CONTAINING PROTEIN"/>
    <property type="match status" value="1"/>
</dbReference>